<name>A0A6J4N7T1_9BACT</name>
<keyword evidence="2" id="KW-0560">Oxidoreductase</keyword>
<dbReference type="GO" id="GO:0016491">
    <property type="term" value="F:oxidoreductase activity"/>
    <property type="evidence" value="ECO:0007669"/>
    <property type="project" value="UniProtKB-KW"/>
</dbReference>
<sequence>DRVGTRLRPRGARAGPRDESRGPDAAGQGRHLAVLGQRDHVLRRDPRHLHHLPLRRARAVRPPRRDAEQGAGGAQHAGADLQQPDDGARRRRRPAARPQAAGAVAGRHAGVRAGVHGGEGRRVRRQGPPPHDRRRRRRAADGQGRPRPAALRDGDHAGPAGVQHRDRGVREVEAEGVGQVRGPADRRPRLRHLHRHRARGRRRAEHRQRLRAPQRRAGLEGQEGQADVPRPFRRRVRLRRPRPRRRRRQGVRVRGLAGPLPQGRRVRPAPRQRGRHQSPAQRPLRRRQQRPRQDRQGPHQRRHQLRAVEEQLLRQLLHADRRPRHPRARRDGPADDPARAGPARQVPAPPHRVHGPLLALRRPRVDLPVPVAVPDL</sequence>
<feature type="compositionally biased region" description="Low complexity" evidence="1">
    <location>
        <begin position="76"/>
        <end position="85"/>
    </location>
</feature>
<feature type="compositionally biased region" description="Basic residues" evidence="1">
    <location>
        <begin position="231"/>
        <end position="251"/>
    </location>
</feature>
<feature type="compositionally biased region" description="Basic and acidic residues" evidence="1">
    <location>
        <begin position="306"/>
        <end position="320"/>
    </location>
</feature>
<feature type="compositionally biased region" description="Basic residues" evidence="1">
    <location>
        <begin position="264"/>
        <end position="276"/>
    </location>
</feature>
<dbReference type="EMBL" id="CADCUQ010000150">
    <property type="protein sequence ID" value="CAA9379903.1"/>
    <property type="molecule type" value="Genomic_DNA"/>
</dbReference>
<feature type="compositionally biased region" description="Basic and acidic residues" evidence="1">
    <location>
        <begin position="163"/>
        <end position="173"/>
    </location>
</feature>
<proteinExistence type="predicted"/>
<evidence type="ECO:0000256" key="1">
    <source>
        <dbReference type="SAM" id="MobiDB-lite"/>
    </source>
</evidence>
<organism evidence="2">
    <name type="scientific">uncultured Phycisphaerae bacterium</name>
    <dbReference type="NCBI Taxonomy" id="904963"/>
    <lineage>
        <taxon>Bacteria</taxon>
        <taxon>Pseudomonadati</taxon>
        <taxon>Planctomycetota</taxon>
        <taxon>Phycisphaerae</taxon>
        <taxon>environmental samples</taxon>
    </lineage>
</organism>
<feature type="region of interest" description="Disordered" evidence="1">
    <location>
        <begin position="1"/>
        <end position="357"/>
    </location>
</feature>
<protein>
    <submittedName>
        <fullName evidence="2">Cytochrome c oxidase polypeptide III</fullName>
        <ecNumber evidence="2">1.9.3.1</ecNumber>
    </submittedName>
</protein>
<accession>A0A6J4N7T1</accession>
<feature type="compositionally biased region" description="Basic residues" evidence="1">
    <location>
        <begin position="188"/>
        <end position="214"/>
    </location>
</feature>
<dbReference type="EC" id="1.9.3.1" evidence="2"/>
<reference evidence="2" key="1">
    <citation type="submission" date="2020-02" db="EMBL/GenBank/DDBJ databases">
        <authorList>
            <person name="Meier V. D."/>
        </authorList>
    </citation>
    <scope>NUCLEOTIDE SEQUENCE</scope>
    <source>
        <strain evidence="2">AVDCRST_MAG64</strain>
    </source>
</reference>
<evidence type="ECO:0000313" key="2">
    <source>
        <dbReference type="EMBL" id="CAA9379903.1"/>
    </source>
</evidence>
<feature type="non-terminal residue" evidence="2">
    <location>
        <position position="1"/>
    </location>
</feature>
<feature type="compositionally biased region" description="Basic and acidic residues" evidence="1">
    <location>
        <begin position="329"/>
        <end position="338"/>
    </location>
</feature>
<feature type="compositionally biased region" description="Low complexity" evidence="1">
    <location>
        <begin position="96"/>
        <end position="114"/>
    </location>
</feature>
<feature type="compositionally biased region" description="Basic residues" evidence="1">
    <location>
        <begin position="45"/>
        <end position="62"/>
    </location>
</feature>
<feature type="compositionally biased region" description="Basic residues" evidence="1">
    <location>
        <begin position="1"/>
        <end position="11"/>
    </location>
</feature>
<dbReference type="AlphaFoldDB" id="A0A6J4N7T1"/>
<gene>
    <name evidence="2" type="ORF">AVDCRST_MAG64-561</name>
</gene>
<feature type="non-terminal residue" evidence="2">
    <location>
        <position position="376"/>
    </location>
</feature>